<proteinExistence type="predicted"/>
<feature type="compositionally biased region" description="Polar residues" evidence="1">
    <location>
        <begin position="40"/>
        <end position="50"/>
    </location>
</feature>
<feature type="compositionally biased region" description="Pro residues" evidence="1">
    <location>
        <begin position="603"/>
        <end position="617"/>
    </location>
</feature>
<dbReference type="AlphaFoldDB" id="A0A1B7P8Q9"/>
<feature type="region of interest" description="Disordered" evidence="1">
    <location>
        <begin position="98"/>
        <end position="163"/>
    </location>
</feature>
<dbReference type="Pfam" id="PF10446">
    <property type="entry name" value="DUF2457"/>
    <property type="match status" value="1"/>
</dbReference>
<feature type="region of interest" description="Disordered" evidence="1">
    <location>
        <begin position="663"/>
        <end position="682"/>
    </location>
</feature>
<evidence type="ECO:0000313" key="3">
    <source>
        <dbReference type="Proteomes" id="UP000091918"/>
    </source>
</evidence>
<dbReference type="Proteomes" id="UP000091918">
    <property type="component" value="Unassembled WGS sequence"/>
</dbReference>
<dbReference type="STRING" id="1658172.A0A1B7P8Q9"/>
<evidence type="ECO:0000313" key="2">
    <source>
        <dbReference type="EMBL" id="OAX85388.1"/>
    </source>
</evidence>
<feature type="region of interest" description="Disordered" evidence="1">
    <location>
        <begin position="516"/>
        <end position="652"/>
    </location>
</feature>
<protein>
    <submittedName>
        <fullName evidence="2">Uncharacterized protein</fullName>
    </submittedName>
</protein>
<feature type="compositionally biased region" description="Basic and acidic residues" evidence="1">
    <location>
        <begin position="444"/>
        <end position="455"/>
    </location>
</feature>
<feature type="region of interest" description="Disordered" evidence="1">
    <location>
        <begin position="187"/>
        <end position="279"/>
    </location>
</feature>
<name>A0A1B7P8Q9_9EURO</name>
<comment type="caution">
    <text evidence="2">The sequence shown here is derived from an EMBL/GenBank/DDBJ whole genome shotgun (WGS) entry which is preliminary data.</text>
</comment>
<feature type="compositionally biased region" description="Basic residues" evidence="1">
    <location>
        <begin position="464"/>
        <end position="478"/>
    </location>
</feature>
<feature type="compositionally biased region" description="Acidic residues" evidence="1">
    <location>
        <begin position="330"/>
        <end position="376"/>
    </location>
</feature>
<feature type="compositionally biased region" description="Acidic residues" evidence="1">
    <location>
        <begin position="21"/>
        <end position="33"/>
    </location>
</feature>
<feature type="compositionally biased region" description="Acidic residues" evidence="1">
    <location>
        <begin position="531"/>
        <end position="550"/>
    </location>
</feature>
<dbReference type="InterPro" id="IPR018853">
    <property type="entry name" value="DUF2457"/>
</dbReference>
<organism evidence="2 3">
    <name type="scientific">Emergomyces africanus</name>
    <dbReference type="NCBI Taxonomy" id="1955775"/>
    <lineage>
        <taxon>Eukaryota</taxon>
        <taxon>Fungi</taxon>
        <taxon>Dikarya</taxon>
        <taxon>Ascomycota</taxon>
        <taxon>Pezizomycotina</taxon>
        <taxon>Eurotiomycetes</taxon>
        <taxon>Eurotiomycetidae</taxon>
        <taxon>Onygenales</taxon>
        <taxon>Ajellomycetaceae</taxon>
        <taxon>Emergomyces</taxon>
    </lineage>
</organism>
<gene>
    <name evidence="2" type="ORF">ACJ72_00236</name>
</gene>
<feature type="compositionally biased region" description="Polar residues" evidence="1">
    <location>
        <begin position="98"/>
        <end position="113"/>
    </location>
</feature>
<accession>A0A1B7P8Q9</accession>
<feature type="compositionally biased region" description="Low complexity" evidence="1">
    <location>
        <begin position="666"/>
        <end position="675"/>
    </location>
</feature>
<feature type="region of interest" description="Disordered" evidence="1">
    <location>
        <begin position="428"/>
        <end position="495"/>
    </location>
</feature>
<feature type="compositionally biased region" description="Basic and acidic residues" evidence="1">
    <location>
        <begin position="217"/>
        <end position="226"/>
    </location>
</feature>
<feature type="region of interest" description="Disordered" evidence="1">
    <location>
        <begin position="328"/>
        <end position="412"/>
    </location>
</feature>
<keyword evidence="3" id="KW-1185">Reference proteome</keyword>
<feature type="region of interest" description="Disordered" evidence="1">
    <location>
        <begin position="1"/>
        <end position="61"/>
    </location>
</feature>
<feature type="compositionally biased region" description="Acidic residues" evidence="1">
    <location>
        <begin position="389"/>
        <end position="407"/>
    </location>
</feature>
<dbReference type="EMBL" id="LGUA01000011">
    <property type="protein sequence ID" value="OAX85388.1"/>
    <property type="molecule type" value="Genomic_DNA"/>
</dbReference>
<feature type="compositionally biased region" description="Polar residues" evidence="1">
    <location>
        <begin position="569"/>
        <end position="579"/>
    </location>
</feature>
<sequence length="759" mass="83767">MLNTLTKMLRLSNTPSAPTSDGEEISAEADEPPDDRKSKLYSNLQNNVSQPYAKARPSIADVKKESLLTRALLSSPELSPIDSPNLASHINGFNGNYPSSVQSNVSGPSTAELTSDGETKTPPRSDSPSPPIPSGFALLPPTAHGGMQFKNHVGPTTDTPGSEIEANLGRKRRITFACVGRVFDNDEKASSEPVKDTSGLPKRKSMLTFVCPSRPTGDSDSKVERTNHRRNSLPRRDGISTIPMRKSSSDASTSSEGKVDRRDALPMNTPGAPRVPGLGGFELSDATRFHEFGSSLEDDDWINQVTDYKVKMTLNDCMKKELAIRKLGEEAEEEARQDEEDAENDEDDDDDDGDNNDDDDDDDDDDDGDDGDEDGDNSTLQDGVSDAGNESDNEAGFADSDESDNESEYAFWAPSMATAATSVDNADFALQNSRRRSSYSSTESSKERENDREKMPPPPQPRPCQRHRQSSKTQKRRPGTPDLPDSTDFVCGTFDEDRPLEAAYISCMERRRRAKHILIPQDIDPSFPTTDPEDGDGDDDDDDNNDDDNDGITQKLNAYDSEGLRGRQKVSSQKTTPSHSPKRLQSPPPPRRVSGNSPRRLRSPPPTMRLKSPPPFRHPSLANAAIHPVGMNVTGLAQRPTRRRTRSLPRTPNPFFARLERRRSTKTMPTPTSPSDCANRDVHTRGPIDIVVGLEQKRQKRKEKFWRQHCRKAAKEHLERKPLPGKGAERMKELGLEVAERFRAYGVGVGQGAQVVLSI</sequence>
<reference evidence="2 3" key="1">
    <citation type="submission" date="2015-07" db="EMBL/GenBank/DDBJ databases">
        <title>Emmonsia species relationships and genome sequence.</title>
        <authorList>
            <person name="Cuomo C.A."/>
            <person name="Schwartz I.S."/>
            <person name="Kenyon C."/>
            <person name="de Hoog G.S."/>
            <person name="Govender N.P."/>
            <person name="Botha A."/>
            <person name="Moreno L."/>
            <person name="de Vries M."/>
            <person name="Munoz J.F."/>
            <person name="Stielow J.B."/>
        </authorList>
    </citation>
    <scope>NUCLEOTIDE SEQUENCE [LARGE SCALE GENOMIC DNA]</scope>
    <source>
        <strain evidence="2 3">CBS 136260</strain>
    </source>
</reference>
<dbReference type="OrthoDB" id="2011769at2759"/>
<feature type="compositionally biased region" description="Polar residues" evidence="1">
    <location>
        <begin position="1"/>
        <end position="19"/>
    </location>
</feature>
<evidence type="ECO:0000256" key="1">
    <source>
        <dbReference type="SAM" id="MobiDB-lite"/>
    </source>
</evidence>